<name>G2QKK4_THET4</name>
<keyword evidence="2" id="KW-1185">Reference proteome</keyword>
<dbReference type="OrthoDB" id="423576at2759"/>
<dbReference type="AlphaFoldDB" id="G2QKK4"/>
<dbReference type="VEuPathDB" id="FungiDB:MYCTH_2129202"/>
<sequence>MISLVDEKYYERAWCYAEAVMISGLDVSSKRQSALRCTGMGGYQASATGEWTLEKARDLVIKMNDKKLMHEQD</sequence>
<proteinExistence type="predicted"/>
<reference evidence="1 2" key="1">
    <citation type="journal article" date="2011" name="Nat. Biotechnol.">
        <title>Comparative genomic analysis of the thermophilic biomass-degrading fungi Myceliophthora thermophila and Thielavia terrestris.</title>
        <authorList>
            <person name="Berka R.M."/>
            <person name="Grigoriev I.V."/>
            <person name="Otillar R."/>
            <person name="Salamov A."/>
            <person name="Grimwood J."/>
            <person name="Reid I."/>
            <person name="Ishmael N."/>
            <person name="John T."/>
            <person name="Darmond C."/>
            <person name="Moisan M.-C."/>
            <person name="Henrissat B."/>
            <person name="Coutinho P.M."/>
            <person name="Lombard V."/>
            <person name="Natvig D.O."/>
            <person name="Lindquist E."/>
            <person name="Schmutz J."/>
            <person name="Lucas S."/>
            <person name="Harris P."/>
            <person name="Powlowski J."/>
            <person name="Bellemare A."/>
            <person name="Taylor D."/>
            <person name="Butler G."/>
            <person name="de Vries R.P."/>
            <person name="Allijn I.E."/>
            <person name="van den Brink J."/>
            <person name="Ushinsky S."/>
            <person name="Storms R."/>
            <person name="Powell A.J."/>
            <person name="Paulsen I.T."/>
            <person name="Elbourne L.D.H."/>
            <person name="Baker S.E."/>
            <person name="Magnuson J."/>
            <person name="LaBoissiere S."/>
            <person name="Clutterbuck A.J."/>
            <person name="Martinez D."/>
            <person name="Wogulis M."/>
            <person name="de Leon A.L."/>
            <person name="Rey M.W."/>
            <person name="Tsang A."/>
        </authorList>
    </citation>
    <scope>NUCLEOTIDE SEQUENCE [LARGE SCALE GENOMIC DNA]</scope>
    <source>
        <strain evidence="2">ATCC 42464 / BCRC 31852 / DSM 1799</strain>
    </source>
</reference>
<dbReference type="RefSeq" id="XP_003665355.1">
    <property type="nucleotide sequence ID" value="XM_003665307.1"/>
</dbReference>
<accession>G2QKK4</accession>
<dbReference type="GeneID" id="11511115"/>
<dbReference type="HOGENOM" id="CLU_2706535_0_0_1"/>
<gene>
    <name evidence="1" type="ORF">MYCTH_2129202</name>
</gene>
<dbReference type="EMBL" id="CP003006">
    <property type="protein sequence ID" value="AEO60110.1"/>
    <property type="molecule type" value="Genomic_DNA"/>
</dbReference>
<dbReference type="InParanoid" id="G2QKK4"/>
<dbReference type="KEGG" id="mtm:MYCTH_2129202"/>
<evidence type="ECO:0000313" key="1">
    <source>
        <dbReference type="EMBL" id="AEO60110.1"/>
    </source>
</evidence>
<dbReference type="Proteomes" id="UP000007322">
    <property type="component" value="Chromosome 5"/>
</dbReference>
<evidence type="ECO:0000313" key="2">
    <source>
        <dbReference type="Proteomes" id="UP000007322"/>
    </source>
</evidence>
<organism evidence="1 2">
    <name type="scientific">Thermothelomyces thermophilus (strain ATCC 42464 / BCRC 31852 / DSM 1799)</name>
    <name type="common">Sporotrichum thermophile</name>
    <dbReference type="NCBI Taxonomy" id="573729"/>
    <lineage>
        <taxon>Eukaryota</taxon>
        <taxon>Fungi</taxon>
        <taxon>Dikarya</taxon>
        <taxon>Ascomycota</taxon>
        <taxon>Pezizomycotina</taxon>
        <taxon>Sordariomycetes</taxon>
        <taxon>Sordariomycetidae</taxon>
        <taxon>Sordariales</taxon>
        <taxon>Chaetomiaceae</taxon>
        <taxon>Thermothelomyces</taxon>
    </lineage>
</organism>
<protein>
    <submittedName>
        <fullName evidence="1">Uncharacterized protein</fullName>
    </submittedName>
</protein>